<dbReference type="RefSeq" id="WP_122198277.1">
    <property type="nucleotide sequence ID" value="NZ_JBHSKC010000031.1"/>
</dbReference>
<name>A0A3M2LND1_9ACTN</name>
<sequence>MSIEGINGVGKTAAARTTAATLGTRCLLLDELTDQAVDPLTERVIAALSADGDPFLRTGHPVVETLAFAALEVRKVERLAGRDLTGVAVILEDRGVDSVAACQAAILCSSLPERPPSSDGPAVIQGQGWPGEDDTLHSRATGDVAERVLASLRPWARIPDATILLTGDPEVCAKRFTDRAGYPPLPASDVRILQHIETTYRQVAARDSDRYRVVDTAGLTPGQTATAVCDTVTTLLDRQVRHAR</sequence>
<gene>
    <name evidence="1" type="ORF">EBO15_32265</name>
</gene>
<evidence type="ECO:0000313" key="2">
    <source>
        <dbReference type="Proteomes" id="UP000282674"/>
    </source>
</evidence>
<reference evidence="1 2" key="1">
    <citation type="submission" date="2018-10" db="EMBL/GenBank/DDBJ databases">
        <title>Isolation from soil.</title>
        <authorList>
            <person name="Hu J."/>
        </authorList>
    </citation>
    <scope>NUCLEOTIDE SEQUENCE [LARGE SCALE GENOMIC DNA]</scope>
    <source>
        <strain evidence="1 2">NEAU-Ht49</strain>
    </source>
</reference>
<proteinExistence type="predicted"/>
<dbReference type="Proteomes" id="UP000282674">
    <property type="component" value="Unassembled WGS sequence"/>
</dbReference>
<dbReference type="SUPFAM" id="SSF52540">
    <property type="entry name" value="P-loop containing nucleoside triphosphate hydrolases"/>
    <property type="match status" value="1"/>
</dbReference>
<comment type="caution">
    <text evidence="1">The sequence shown here is derived from an EMBL/GenBank/DDBJ whole genome shotgun (WGS) entry which is preliminary data.</text>
</comment>
<dbReference type="AlphaFoldDB" id="A0A3M2LND1"/>
<dbReference type="Gene3D" id="3.40.50.300">
    <property type="entry name" value="P-loop containing nucleotide triphosphate hydrolases"/>
    <property type="match status" value="1"/>
</dbReference>
<dbReference type="OrthoDB" id="3774052at2"/>
<accession>A0A3M2LND1</accession>
<dbReference type="EMBL" id="RFFG01000082">
    <property type="protein sequence ID" value="RMI38636.1"/>
    <property type="molecule type" value="Genomic_DNA"/>
</dbReference>
<protein>
    <submittedName>
        <fullName evidence="1">Thymidylate kinase</fullName>
    </submittedName>
</protein>
<keyword evidence="2" id="KW-1185">Reference proteome</keyword>
<keyword evidence="1" id="KW-0808">Transferase</keyword>
<keyword evidence="1" id="KW-0418">Kinase</keyword>
<evidence type="ECO:0000313" key="1">
    <source>
        <dbReference type="EMBL" id="RMI38636.1"/>
    </source>
</evidence>
<organism evidence="1 2">
    <name type="scientific">Actinomadura harenae</name>
    <dbReference type="NCBI Taxonomy" id="2483351"/>
    <lineage>
        <taxon>Bacteria</taxon>
        <taxon>Bacillati</taxon>
        <taxon>Actinomycetota</taxon>
        <taxon>Actinomycetes</taxon>
        <taxon>Streptosporangiales</taxon>
        <taxon>Thermomonosporaceae</taxon>
        <taxon>Actinomadura</taxon>
    </lineage>
</organism>
<dbReference type="InterPro" id="IPR027417">
    <property type="entry name" value="P-loop_NTPase"/>
</dbReference>
<dbReference type="GO" id="GO:0016301">
    <property type="term" value="F:kinase activity"/>
    <property type="evidence" value="ECO:0007669"/>
    <property type="project" value="UniProtKB-KW"/>
</dbReference>